<dbReference type="AlphaFoldDB" id="A0A427YHX5"/>
<dbReference type="EMBL" id="RSCD01000010">
    <property type="protein sequence ID" value="RSH90683.1"/>
    <property type="molecule type" value="Genomic_DNA"/>
</dbReference>
<accession>A0A427YHX5</accession>
<proteinExistence type="predicted"/>
<protein>
    <submittedName>
        <fullName evidence="1">Uncharacterized protein</fullName>
    </submittedName>
</protein>
<reference evidence="1 2" key="1">
    <citation type="submission" date="2018-11" db="EMBL/GenBank/DDBJ databases">
        <title>Genome sequence of Saitozyma podzolica DSM 27192.</title>
        <authorList>
            <person name="Aliyu H."/>
            <person name="Gorte O."/>
            <person name="Ochsenreither K."/>
        </authorList>
    </citation>
    <scope>NUCLEOTIDE SEQUENCE [LARGE SCALE GENOMIC DNA]</scope>
    <source>
        <strain evidence="1 2">DSM 27192</strain>
    </source>
</reference>
<organism evidence="1 2">
    <name type="scientific">Saitozyma podzolica</name>
    <dbReference type="NCBI Taxonomy" id="1890683"/>
    <lineage>
        <taxon>Eukaryota</taxon>
        <taxon>Fungi</taxon>
        <taxon>Dikarya</taxon>
        <taxon>Basidiomycota</taxon>
        <taxon>Agaricomycotina</taxon>
        <taxon>Tremellomycetes</taxon>
        <taxon>Tremellales</taxon>
        <taxon>Trimorphomycetaceae</taxon>
        <taxon>Saitozyma</taxon>
    </lineage>
</organism>
<evidence type="ECO:0000313" key="2">
    <source>
        <dbReference type="Proteomes" id="UP000279259"/>
    </source>
</evidence>
<dbReference type="OrthoDB" id="10315045at2759"/>
<keyword evidence="2" id="KW-1185">Reference proteome</keyword>
<name>A0A427YHX5_9TREE</name>
<dbReference type="Proteomes" id="UP000279259">
    <property type="component" value="Unassembled WGS sequence"/>
</dbReference>
<comment type="caution">
    <text evidence="1">The sequence shown here is derived from an EMBL/GenBank/DDBJ whole genome shotgun (WGS) entry which is preliminary data.</text>
</comment>
<gene>
    <name evidence="1" type="ORF">EHS25_001288</name>
</gene>
<sequence length="304" mass="33703">MSDPIVHPSQTVGSAPELVPNILRFCDRATLAAATRVDRLFWSEAVRILYHTITLSALHKHLTPKHPTHPTHPARPTRRVHTELSDSARWSLGHVRVVDIPSHSGRACEGLNPRLGDWDTTAVSTVRVSLGHAGLMFFEGRELHPREKNQSCPLINHVRPTTIHIDDLDWPIAPIDMTIPDSARSVVLHLAASSDMNPAAAYRRVYHTSTGLREVTLVFAPPEHHYHDDRGLEGRGWSDPDGQSLAKRLRGLLDIMMMDPWGFAPDLTCHALDSKEMAGQEPQTEGSVVVEDLITVEHGISVSP</sequence>
<evidence type="ECO:0000313" key="1">
    <source>
        <dbReference type="EMBL" id="RSH90683.1"/>
    </source>
</evidence>